<gene>
    <name evidence="2" type="ORF">O181_021858</name>
</gene>
<dbReference type="InterPro" id="IPR043502">
    <property type="entry name" value="DNA/RNA_pol_sf"/>
</dbReference>
<dbReference type="SUPFAM" id="SSF56672">
    <property type="entry name" value="DNA/RNA polymerases"/>
    <property type="match status" value="1"/>
</dbReference>
<dbReference type="AlphaFoldDB" id="A0A9Q3CFP6"/>
<dbReference type="OrthoDB" id="3262920at2759"/>
<name>A0A9Q3CFP6_9BASI</name>
<dbReference type="InterPro" id="IPR032567">
    <property type="entry name" value="RTL1-rel"/>
</dbReference>
<proteinExistence type="predicted"/>
<feature type="region of interest" description="Disordered" evidence="1">
    <location>
        <begin position="1"/>
        <end position="24"/>
    </location>
</feature>
<keyword evidence="3" id="KW-1185">Reference proteome</keyword>
<accession>A0A9Q3CFP6</accession>
<protein>
    <submittedName>
        <fullName evidence="2">Uncharacterized protein</fullName>
    </submittedName>
</protein>
<evidence type="ECO:0000313" key="2">
    <source>
        <dbReference type="EMBL" id="MBW0482143.1"/>
    </source>
</evidence>
<comment type="caution">
    <text evidence="2">The sequence shown here is derived from an EMBL/GenBank/DDBJ whole genome shotgun (WGS) entry which is preliminary data.</text>
</comment>
<reference evidence="2" key="1">
    <citation type="submission" date="2021-03" db="EMBL/GenBank/DDBJ databases">
        <title>Draft genome sequence of rust myrtle Austropuccinia psidii MF-1, a brazilian biotype.</title>
        <authorList>
            <person name="Quecine M.C."/>
            <person name="Pachon D.M.R."/>
            <person name="Bonatelli M.L."/>
            <person name="Correr F.H."/>
            <person name="Franceschini L.M."/>
            <person name="Leite T.F."/>
            <person name="Margarido G.R.A."/>
            <person name="Almeida C.A."/>
            <person name="Ferrarezi J.A."/>
            <person name="Labate C.A."/>
        </authorList>
    </citation>
    <scope>NUCLEOTIDE SEQUENCE</scope>
    <source>
        <strain evidence="2">MF-1</strain>
    </source>
</reference>
<organism evidence="2 3">
    <name type="scientific">Austropuccinia psidii MF-1</name>
    <dbReference type="NCBI Taxonomy" id="1389203"/>
    <lineage>
        <taxon>Eukaryota</taxon>
        <taxon>Fungi</taxon>
        <taxon>Dikarya</taxon>
        <taxon>Basidiomycota</taxon>
        <taxon>Pucciniomycotina</taxon>
        <taxon>Pucciniomycetes</taxon>
        <taxon>Pucciniales</taxon>
        <taxon>Sphaerophragmiaceae</taxon>
        <taxon>Austropuccinia</taxon>
    </lineage>
</organism>
<dbReference type="PANTHER" id="PTHR15503:SF22">
    <property type="entry name" value="TRANSPOSON TY3-I GAG POLYPROTEIN"/>
    <property type="match status" value="1"/>
</dbReference>
<dbReference type="Gene3D" id="3.10.10.10">
    <property type="entry name" value="HIV Type 1 Reverse Transcriptase, subunit A, domain 1"/>
    <property type="match status" value="1"/>
</dbReference>
<sequence length="129" mass="14498">MDLPPSSYHDSLEESWGEEEEPGQVETMMKVVPSVYHHYLDVFSKVKSEKLPPHHACDHHIGLEGHLPTVGAVYSLSNQESDTLRDYISENVEKYFIHPSSSSTGVPVLFVKKMMVASVRVLITTNSML</sequence>
<feature type="compositionally biased region" description="Acidic residues" evidence="1">
    <location>
        <begin position="13"/>
        <end position="23"/>
    </location>
</feature>
<dbReference type="Proteomes" id="UP000765509">
    <property type="component" value="Unassembled WGS sequence"/>
</dbReference>
<evidence type="ECO:0000256" key="1">
    <source>
        <dbReference type="SAM" id="MobiDB-lite"/>
    </source>
</evidence>
<dbReference type="PANTHER" id="PTHR15503">
    <property type="entry name" value="LDOC1 RELATED"/>
    <property type="match status" value="1"/>
</dbReference>
<dbReference type="EMBL" id="AVOT02006666">
    <property type="protein sequence ID" value="MBW0482143.1"/>
    <property type="molecule type" value="Genomic_DNA"/>
</dbReference>
<evidence type="ECO:0000313" key="3">
    <source>
        <dbReference type="Proteomes" id="UP000765509"/>
    </source>
</evidence>